<evidence type="ECO:0000256" key="2">
    <source>
        <dbReference type="SAM" id="Phobius"/>
    </source>
</evidence>
<accession>A0AA88SE22</accession>
<organism evidence="3 4">
    <name type="scientific">Channa striata</name>
    <name type="common">Snakehead murrel</name>
    <name type="synonym">Ophicephalus striatus</name>
    <dbReference type="NCBI Taxonomy" id="64152"/>
    <lineage>
        <taxon>Eukaryota</taxon>
        <taxon>Metazoa</taxon>
        <taxon>Chordata</taxon>
        <taxon>Craniata</taxon>
        <taxon>Vertebrata</taxon>
        <taxon>Euteleostomi</taxon>
        <taxon>Actinopterygii</taxon>
        <taxon>Neopterygii</taxon>
        <taxon>Teleostei</taxon>
        <taxon>Neoteleostei</taxon>
        <taxon>Acanthomorphata</taxon>
        <taxon>Anabantaria</taxon>
        <taxon>Anabantiformes</taxon>
        <taxon>Channoidei</taxon>
        <taxon>Channidae</taxon>
        <taxon>Channa</taxon>
    </lineage>
</organism>
<dbReference type="GO" id="GO:0032588">
    <property type="term" value="C:trans-Golgi network membrane"/>
    <property type="evidence" value="ECO:0007669"/>
    <property type="project" value="TreeGrafter"/>
</dbReference>
<evidence type="ECO:0000256" key="1">
    <source>
        <dbReference type="SAM" id="MobiDB-lite"/>
    </source>
</evidence>
<feature type="transmembrane region" description="Helical" evidence="2">
    <location>
        <begin position="251"/>
        <end position="275"/>
    </location>
</feature>
<dbReference type="AlphaFoldDB" id="A0AA88SE22"/>
<feature type="compositionally biased region" description="Basic and acidic residues" evidence="1">
    <location>
        <begin position="129"/>
        <end position="150"/>
    </location>
</feature>
<feature type="region of interest" description="Disordered" evidence="1">
    <location>
        <begin position="1"/>
        <end position="181"/>
    </location>
</feature>
<dbReference type="PANTHER" id="PTHR31004">
    <property type="entry name" value="TRANSMEMBRANE PROTEIN 79"/>
    <property type="match status" value="1"/>
</dbReference>
<gene>
    <name evidence="3" type="ORF">Q5P01_018414</name>
</gene>
<protein>
    <recommendedName>
        <fullName evidence="5">Transmembrane protein 79</fullName>
    </recommendedName>
</protein>
<keyword evidence="2" id="KW-0472">Membrane</keyword>
<dbReference type="SUPFAM" id="SSF161084">
    <property type="entry name" value="MAPEG domain-like"/>
    <property type="match status" value="1"/>
</dbReference>
<dbReference type="PANTHER" id="PTHR31004:SF2">
    <property type="entry name" value="TRANSMEMBRANE PROTEIN 79A"/>
    <property type="match status" value="1"/>
</dbReference>
<keyword evidence="2" id="KW-0812">Transmembrane</keyword>
<feature type="transmembrane region" description="Helical" evidence="2">
    <location>
        <begin position="366"/>
        <end position="387"/>
    </location>
</feature>
<feature type="compositionally biased region" description="Low complexity" evidence="1">
    <location>
        <begin position="72"/>
        <end position="85"/>
    </location>
</feature>
<evidence type="ECO:0008006" key="5">
    <source>
        <dbReference type="Google" id="ProtNLM"/>
    </source>
</evidence>
<keyword evidence="2" id="KW-1133">Transmembrane helix</keyword>
<keyword evidence="4" id="KW-1185">Reference proteome</keyword>
<dbReference type="Gene3D" id="1.20.120.550">
    <property type="entry name" value="Membrane associated eicosanoid/glutathione metabolism-like domain"/>
    <property type="match status" value="1"/>
</dbReference>
<dbReference type="GO" id="GO:0045055">
    <property type="term" value="P:regulated exocytosis"/>
    <property type="evidence" value="ECO:0007669"/>
    <property type="project" value="TreeGrafter"/>
</dbReference>
<proteinExistence type="predicted"/>
<feature type="compositionally biased region" description="Polar residues" evidence="1">
    <location>
        <begin position="110"/>
        <end position="120"/>
    </location>
</feature>
<reference evidence="3" key="1">
    <citation type="submission" date="2023-07" db="EMBL/GenBank/DDBJ databases">
        <title>Chromosome-level Genome Assembly of Striped Snakehead (Channa striata).</title>
        <authorList>
            <person name="Liu H."/>
        </authorList>
    </citation>
    <scope>NUCLEOTIDE SEQUENCE</scope>
    <source>
        <strain evidence="3">Gz</strain>
        <tissue evidence="3">Muscle</tissue>
    </source>
</reference>
<name>A0AA88SE22_CHASR</name>
<sequence length="441" mass="49843">MSGQVDLVSELFQDGIFSPDNPTAEPEMGESITVQDNNDVEEINEITDEEENDDVKKEEIQEEEEEGKEEVASLALLEPSPSPELGDQRPHVENNDGVWTEERASEPDENNTAISGGSQDLSEEEIQAECDRKSSAKWRESMAEGERWRDDDMEAQQDSKKDNTPADEDEEEVEKTHWISKNGTLGFTPQVTIVRPSTKEFSEESRHFLEKDAAKEPQVQPDSAMQFYPHRTEQDDKHYLCNHLCNEKVRLALAMVAAGLLFPLLVWGGYALLPFDSPLLESTPLRVVYTLRCAFFATIPILLGMVVQGFARLRYNSLSPLYQSNLLNREVAVHWHYINESLGLFLFYFLQLAVMATYVSQDLVKLVPLLTIVFVFGRLIYWLCLSLDSSIRGLGFGLSFFPILVMLGTNLYYVCSSVGEGSVFDVAPPTTAPPPRQRWWG</sequence>
<feature type="transmembrane region" description="Helical" evidence="2">
    <location>
        <begin position="342"/>
        <end position="360"/>
    </location>
</feature>
<evidence type="ECO:0000313" key="3">
    <source>
        <dbReference type="EMBL" id="KAK2830483.1"/>
    </source>
</evidence>
<dbReference type="Proteomes" id="UP001187415">
    <property type="component" value="Unassembled WGS sequence"/>
</dbReference>
<feature type="transmembrane region" description="Helical" evidence="2">
    <location>
        <begin position="287"/>
        <end position="307"/>
    </location>
</feature>
<feature type="compositionally biased region" description="Basic and acidic residues" evidence="1">
    <location>
        <begin position="86"/>
        <end position="106"/>
    </location>
</feature>
<dbReference type="GO" id="GO:0005765">
    <property type="term" value="C:lysosomal membrane"/>
    <property type="evidence" value="ECO:0007669"/>
    <property type="project" value="TreeGrafter"/>
</dbReference>
<evidence type="ECO:0000313" key="4">
    <source>
        <dbReference type="Proteomes" id="UP001187415"/>
    </source>
</evidence>
<dbReference type="EMBL" id="JAUPFM010000014">
    <property type="protein sequence ID" value="KAK2830483.1"/>
    <property type="molecule type" value="Genomic_DNA"/>
</dbReference>
<dbReference type="InterPro" id="IPR023352">
    <property type="entry name" value="MAPEG-like_dom_sf"/>
</dbReference>
<feature type="transmembrane region" description="Helical" evidence="2">
    <location>
        <begin position="394"/>
        <end position="414"/>
    </location>
</feature>
<feature type="compositionally biased region" description="Acidic residues" evidence="1">
    <location>
        <begin position="38"/>
        <end position="53"/>
    </location>
</feature>
<comment type="caution">
    <text evidence="3">The sequence shown here is derived from an EMBL/GenBank/DDBJ whole genome shotgun (WGS) entry which is preliminary data.</text>
</comment>